<reference evidence="5" key="1">
    <citation type="submission" date="2016-10" db="EMBL/GenBank/DDBJ databases">
        <authorList>
            <person name="Varghese N."/>
            <person name="Submissions S."/>
        </authorList>
    </citation>
    <scope>NUCLEOTIDE SEQUENCE [LARGE SCALE GENOMIC DNA]</scope>
    <source>
        <strain evidence="5">DSM 45245</strain>
    </source>
</reference>
<evidence type="ECO:0000313" key="4">
    <source>
        <dbReference type="EMBL" id="SDX99536.1"/>
    </source>
</evidence>
<accession>A0A1H3G8C9</accession>
<dbReference type="PANTHER" id="PTHR35333">
    <property type="entry name" value="BETA-LACTAMASE"/>
    <property type="match status" value="1"/>
</dbReference>
<feature type="domain" description="Beta-lactamase class A catalytic" evidence="3">
    <location>
        <begin position="124"/>
        <end position="339"/>
    </location>
</feature>
<dbReference type="InterPro" id="IPR000871">
    <property type="entry name" value="Beta-lactam_class-A"/>
</dbReference>
<dbReference type="InterPro" id="IPR045155">
    <property type="entry name" value="Beta-lactam_cat"/>
</dbReference>
<sequence>MLTHRRATIVAAVLSLSLVTAAPDPAAEVGPAAAAPGVRSDTPAAAETPTRTTPARTCVRAVASGRVAAGRAARMPRADAAAGAVGAPPDARGAPPDALPVPRDLGALTKRLREIVDAADNRAGVAVRDLSGRYGFRDIAVNGSFRPPAASVIKLWILAELLRQVDCGRLSLEKKVLVERRDVVAGAGDLRDEKLPQRVPVRRLAELMITVSDNTATNVLIDTLGGVAPVNALIRALGQQQTQLGSKLYDPSPRARGNYTSAVDVVSLLAAVWEGRLLSPASRDFMIDLMRGQTIDTKIPAALPPDAPVAHKTGELEDAAHDVGYYLIPGSEVAVAFLTAGPEAPGTELVRELARAVYDHVAPAPTDGLAEADAPD</sequence>
<protein>
    <submittedName>
        <fullName evidence="4">Beta-lactamase class A</fullName>
    </submittedName>
</protein>
<evidence type="ECO:0000256" key="1">
    <source>
        <dbReference type="SAM" id="MobiDB-lite"/>
    </source>
</evidence>
<feature type="region of interest" description="Disordered" evidence="1">
    <location>
        <begin position="83"/>
        <end position="102"/>
    </location>
</feature>
<feature type="region of interest" description="Disordered" evidence="1">
    <location>
        <begin position="27"/>
        <end position="53"/>
    </location>
</feature>
<organism evidence="4 5">
    <name type="scientific">Micromonospora pattaloongensis</name>
    <dbReference type="NCBI Taxonomy" id="405436"/>
    <lineage>
        <taxon>Bacteria</taxon>
        <taxon>Bacillati</taxon>
        <taxon>Actinomycetota</taxon>
        <taxon>Actinomycetes</taxon>
        <taxon>Micromonosporales</taxon>
        <taxon>Micromonosporaceae</taxon>
        <taxon>Micromonospora</taxon>
    </lineage>
</organism>
<dbReference type="PANTHER" id="PTHR35333:SF3">
    <property type="entry name" value="BETA-LACTAMASE-TYPE TRANSPEPTIDASE FOLD CONTAINING PROTEIN"/>
    <property type="match status" value="1"/>
</dbReference>
<keyword evidence="5" id="KW-1185">Reference proteome</keyword>
<feature type="compositionally biased region" description="Low complexity" evidence="1">
    <location>
        <begin position="83"/>
        <end position="96"/>
    </location>
</feature>
<dbReference type="EMBL" id="FNPH01000001">
    <property type="protein sequence ID" value="SDX99536.1"/>
    <property type="molecule type" value="Genomic_DNA"/>
</dbReference>
<gene>
    <name evidence="4" type="ORF">SAMN05444365_101322</name>
</gene>
<dbReference type="GO" id="GO:0008800">
    <property type="term" value="F:beta-lactamase activity"/>
    <property type="evidence" value="ECO:0007669"/>
    <property type="project" value="InterPro"/>
</dbReference>
<evidence type="ECO:0000313" key="5">
    <source>
        <dbReference type="Proteomes" id="UP000242415"/>
    </source>
</evidence>
<name>A0A1H3G8C9_9ACTN</name>
<dbReference type="GO" id="GO:0046677">
    <property type="term" value="P:response to antibiotic"/>
    <property type="evidence" value="ECO:0007669"/>
    <property type="project" value="InterPro"/>
</dbReference>
<dbReference type="OrthoDB" id="33989at2"/>
<dbReference type="RefSeq" id="WP_091550452.1">
    <property type="nucleotide sequence ID" value="NZ_FNPH01000001.1"/>
</dbReference>
<proteinExistence type="predicted"/>
<dbReference type="Pfam" id="PF13354">
    <property type="entry name" value="Beta-lactamase2"/>
    <property type="match status" value="1"/>
</dbReference>
<dbReference type="PRINTS" id="PR00118">
    <property type="entry name" value="BLACTAMASEA"/>
</dbReference>
<dbReference type="Gene3D" id="3.40.710.10">
    <property type="entry name" value="DD-peptidase/beta-lactamase superfamily"/>
    <property type="match status" value="1"/>
</dbReference>
<dbReference type="InterPro" id="IPR012338">
    <property type="entry name" value="Beta-lactam/transpept-like"/>
</dbReference>
<dbReference type="STRING" id="405436.SAMN05444365_101322"/>
<dbReference type="SUPFAM" id="SSF56601">
    <property type="entry name" value="beta-lactamase/transpeptidase-like"/>
    <property type="match status" value="1"/>
</dbReference>
<dbReference type="Proteomes" id="UP000242415">
    <property type="component" value="Unassembled WGS sequence"/>
</dbReference>
<dbReference type="AlphaFoldDB" id="A0A1H3G8C9"/>
<evidence type="ECO:0000259" key="3">
    <source>
        <dbReference type="Pfam" id="PF13354"/>
    </source>
</evidence>
<keyword evidence="2" id="KW-0732">Signal</keyword>
<dbReference type="GO" id="GO:0030655">
    <property type="term" value="P:beta-lactam antibiotic catabolic process"/>
    <property type="evidence" value="ECO:0007669"/>
    <property type="project" value="InterPro"/>
</dbReference>
<feature type="signal peptide" evidence="2">
    <location>
        <begin position="1"/>
        <end position="26"/>
    </location>
</feature>
<feature type="chain" id="PRO_5017259102" evidence="2">
    <location>
        <begin position="27"/>
        <end position="376"/>
    </location>
</feature>
<evidence type="ECO:0000256" key="2">
    <source>
        <dbReference type="SAM" id="SignalP"/>
    </source>
</evidence>